<feature type="transmembrane region" description="Helical" evidence="10">
    <location>
        <begin position="93"/>
        <end position="112"/>
    </location>
</feature>
<dbReference type="PANTHER" id="PTHR19139">
    <property type="entry name" value="AQUAPORIN TRANSPORTER"/>
    <property type="match status" value="1"/>
</dbReference>
<evidence type="ECO:0000256" key="4">
    <source>
        <dbReference type="ARBA" id="ARBA00022475"/>
    </source>
</evidence>
<keyword evidence="5 8" id="KW-0812">Transmembrane</keyword>
<evidence type="ECO:0000256" key="7">
    <source>
        <dbReference type="ARBA" id="ARBA00023136"/>
    </source>
</evidence>
<name>A0ABS0NRM9_9ACTN</name>
<feature type="transmembrane region" description="Helical" evidence="10">
    <location>
        <begin position="213"/>
        <end position="230"/>
    </location>
</feature>
<comment type="subcellular location">
    <subcellularLocation>
        <location evidence="1">Cell membrane</location>
        <topology evidence="1">Multi-pass membrane protein</topology>
    </subcellularLocation>
</comment>
<feature type="transmembrane region" description="Helical" evidence="10">
    <location>
        <begin position="12"/>
        <end position="36"/>
    </location>
</feature>
<dbReference type="PANTHER" id="PTHR19139:SF199">
    <property type="entry name" value="MIP17260P"/>
    <property type="match status" value="1"/>
</dbReference>
<dbReference type="EMBL" id="JACYXC010000001">
    <property type="protein sequence ID" value="MBH5337867.1"/>
    <property type="molecule type" value="Genomic_DNA"/>
</dbReference>
<keyword evidence="7 10" id="KW-0472">Membrane</keyword>
<feature type="transmembrane region" description="Helical" evidence="10">
    <location>
        <begin position="139"/>
        <end position="160"/>
    </location>
</feature>
<evidence type="ECO:0000313" key="11">
    <source>
        <dbReference type="EMBL" id="MBH5337867.1"/>
    </source>
</evidence>
<comment type="similarity">
    <text evidence="2 8">Belongs to the MIP/aquaporin (TC 1.A.8) family.</text>
</comment>
<feature type="transmembrane region" description="Helical" evidence="10">
    <location>
        <begin position="172"/>
        <end position="193"/>
    </location>
</feature>
<proteinExistence type="inferred from homology"/>
<dbReference type="SUPFAM" id="SSF81338">
    <property type="entry name" value="Aquaporin-like"/>
    <property type="match status" value="1"/>
</dbReference>
<gene>
    <name evidence="11" type="ORF">IHE55_25025</name>
</gene>
<evidence type="ECO:0000256" key="2">
    <source>
        <dbReference type="ARBA" id="ARBA00006175"/>
    </source>
</evidence>
<evidence type="ECO:0000256" key="3">
    <source>
        <dbReference type="ARBA" id="ARBA00022448"/>
    </source>
</evidence>
<evidence type="ECO:0000256" key="5">
    <source>
        <dbReference type="ARBA" id="ARBA00022692"/>
    </source>
</evidence>
<feature type="transmembrane region" description="Helical" evidence="10">
    <location>
        <begin position="42"/>
        <end position="63"/>
    </location>
</feature>
<dbReference type="PRINTS" id="PR00783">
    <property type="entry name" value="MINTRINSICP"/>
</dbReference>
<organism evidence="11 12">
    <name type="scientific">Streptomyces pactum</name>
    <dbReference type="NCBI Taxonomy" id="68249"/>
    <lineage>
        <taxon>Bacteria</taxon>
        <taxon>Bacillati</taxon>
        <taxon>Actinomycetota</taxon>
        <taxon>Actinomycetes</taxon>
        <taxon>Kitasatosporales</taxon>
        <taxon>Streptomycetaceae</taxon>
        <taxon>Streptomyces</taxon>
    </lineage>
</organism>
<protein>
    <submittedName>
        <fullName evidence="11">MIP family channel protein</fullName>
    </submittedName>
</protein>
<dbReference type="InterPro" id="IPR023271">
    <property type="entry name" value="Aquaporin-like"/>
</dbReference>
<evidence type="ECO:0000256" key="1">
    <source>
        <dbReference type="ARBA" id="ARBA00004651"/>
    </source>
</evidence>
<dbReference type="InterPro" id="IPR022357">
    <property type="entry name" value="MIP_CS"/>
</dbReference>
<keyword evidence="4" id="KW-1003">Cell membrane</keyword>
<accession>A0ABS0NRM9</accession>
<keyword evidence="6 10" id="KW-1133">Transmembrane helix</keyword>
<evidence type="ECO:0000256" key="6">
    <source>
        <dbReference type="ARBA" id="ARBA00022989"/>
    </source>
</evidence>
<evidence type="ECO:0000313" key="12">
    <source>
        <dbReference type="Proteomes" id="UP000807371"/>
    </source>
</evidence>
<keyword evidence="12" id="KW-1185">Reference proteome</keyword>
<dbReference type="NCBIfam" id="TIGR00861">
    <property type="entry name" value="MIP"/>
    <property type="match status" value="1"/>
</dbReference>
<dbReference type="PROSITE" id="PS00221">
    <property type="entry name" value="MIP"/>
    <property type="match status" value="1"/>
</dbReference>
<evidence type="ECO:0000256" key="9">
    <source>
        <dbReference type="SAM" id="MobiDB-lite"/>
    </source>
</evidence>
<sequence length="264" mass="26803">MASTTTTEGATAVDTSTVVSEFIGTALLVFFAVGSAVLGAEYIGTVGIALAFGFTLIALTYGLGRISGCHVNPAVTLGVLLARRIELRTAVEYWVAQLLGAIVGSAVLLLLAKQVPGLKTSGAFGSNGYGDRSAVHMDAGGAFLAEVMLTFLLVFVYLAVTRTVAVGGLEPLPIGLILTVVTLMGVPLTGASVNPARSLGPGIFAGGDAMEQYWLFLIAPLVGAVLAALAHRFTHARVLAEDGSGPGAADRAAGGHGRPAPGER</sequence>
<dbReference type="InterPro" id="IPR000425">
    <property type="entry name" value="MIP"/>
</dbReference>
<dbReference type="Proteomes" id="UP000807371">
    <property type="component" value="Unassembled WGS sequence"/>
</dbReference>
<comment type="caution">
    <text evidence="11">The sequence shown here is derived from an EMBL/GenBank/DDBJ whole genome shotgun (WGS) entry which is preliminary data.</text>
</comment>
<dbReference type="RefSeq" id="WP_197991096.1">
    <property type="nucleotide sequence ID" value="NZ_JACYXC010000001.1"/>
</dbReference>
<feature type="region of interest" description="Disordered" evidence="9">
    <location>
        <begin position="243"/>
        <end position="264"/>
    </location>
</feature>
<dbReference type="Gene3D" id="1.20.1080.10">
    <property type="entry name" value="Glycerol uptake facilitator protein"/>
    <property type="match status" value="1"/>
</dbReference>
<dbReference type="InterPro" id="IPR034294">
    <property type="entry name" value="Aquaporin_transptr"/>
</dbReference>
<reference evidence="11 12" key="1">
    <citation type="submission" date="2020-09" db="EMBL/GenBank/DDBJ databases">
        <title>Biosynthesis of the nuclear factor of activated T cells inhibitor NFAT-133 and its congeners in Streptomyces pactum.</title>
        <authorList>
            <person name="Zhou W."/>
            <person name="Posri P."/>
            <person name="Abugrain M.E."/>
            <person name="Weisberg A.J."/>
            <person name="Chang J.H."/>
            <person name="Mahmud T."/>
        </authorList>
    </citation>
    <scope>NUCLEOTIDE SEQUENCE [LARGE SCALE GENOMIC DNA]</scope>
    <source>
        <strain evidence="11 12">ATCC 27456</strain>
    </source>
</reference>
<dbReference type="Pfam" id="PF00230">
    <property type="entry name" value="MIP"/>
    <property type="match status" value="1"/>
</dbReference>
<evidence type="ECO:0000256" key="10">
    <source>
        <dbReference type="SAM" id="Phobius"/>
    </source>
</evidence>
<evidence type="ECO:0000256" key="8">
    <source>
        <dbReference type="RuleBase" id="RU000477"/>
    </source>
</evidence>
<keyword evidence="3 8" id="KW-0813">Transport</keyword>